<dbReference type="EMBL" id="CAMPGE010014618">
    <property type="protein sequence ID" value="CAI2373279.1"/>
    <property type="molecule type" value="Genomic_DNA"/>
</dbReference>
<comment type="caution">
    <text evidence="2">The sequence shown here is derived from an EMBL/GenBank/DDBJ whole genome shotgun (WGS) entry which is preliminary data.</text>
</comment>
<gene>
    <name evidence="2" type="ORF">ECRASSUSDP1_LOCUS14620</name>
</gene>
<dbReference type="SUPFAM" id="SSF57959">
    <property type="entry name" value="Leucine zipper domain"/>
    <property type="match status" value="1"/>
</dbReference>
<sequence length="297" mass="35349">MEIKDTNSNSSCSKPNAERKSGKLRSKEYRKRRKEYIKNIEQKVEGLEQEIKDLRKENLMLKEKIGTITKNSGFQRVHRPEHPLIETQNYMKNTFMKNLRKEPDSVTLSMYHQYSDQYKEWSDNRRNYIKEQFDKIINEVVPFETKCYQALFKSITLKDLLKNQDAKRRHRKFFEKAFESPKDILWKIKFSETFKGKTREFGSNFVKILKRYQSIVKGIVTQRNRLLNLYLEAKEMYEGSDCYLSSSKEDIANSGIMNETFEENGFLKPQFLWNLPTKKAKHTPYQDAELSDNSLPS</sequence>
<dbReference type="AlphaFoldDB" id="A0AAD2CWB3"/>
<feature type="compositionally biased region" description="Basic and acidic residues" evidence="1">
    <location>
        <begin position="16"/>
        <end position="27"/>
    </location>
</feature>
<name>A0AAD2CWB3_EUPCR</name>
<organism evidence="2 3">
    <name type="scientific">Euplotes crassus</name>
    <dbReference type="NCBI Taxonomy" id="5936"/>
    <lineage>
        <taxon>Eukaryota</taxon>
        <taxon>Sar</taxon>
        <taxon>Alveolata</taxon>
        <taxon>Ciliophora</taxon>
        <taxon>Intramacronucleata</taxon>
        <taxon>Spirotrichea</taxon>
        <taxon>Hypotrichia</taxon>
        <taxon>Euplotida</taxon>
        <taxon>Euplotidae</taxon>
        <taxon>Moneuplotes</taxon>
    </lineage>
</organism>
<reference evidence="2" key="1">
    <citation type="submission" date="2023-07" db="EMBL/GenBank/DDBJ databases">
        <authorList>
            <consortium name="AG Swart"/>
            <person name="Singh M."/>
            <person name="Singh A."/>
            <person name="Seah K."/>
            <person name="Emmerich C."/>
        </authorList>
    </citation>
    <scope>NUCLEOTIDE SEQUENCE</scope>
    <source>
        <strain evidence="2">DP1</strain>
    </source>
</reference>
<protein>
    <recommendedName>
        <fullName evidence="4">BZIP domain-containing protein</fullName>
    </recommendedName>
</protein>
<evidence type="ECO:0000256" key="1">
    <source>
        <dbReference type="SAM" id="MobiDB-lite"/>
    </source>
</evidence>
<evidence type="ECO:0008006" key="4">
    <source>
        <dbReference type="Google" id="ProtNLM"/>
    </source>
</evidence>
<evidence type="ECO:0000313" key="3">
    <source>
        <dbReference type="Proteomes" id="UP001295684"/>
    </source>
</evidence>
<proteinExistence type="predicted"/>
<accession>A0AAD2CWB3</accession>
<dbReference type="Gene3D" id="1.20.5.170">
    <property type="match status" value="1"/>
</dbReference>
<dbReference type="Proteomes" id="UP001295684">
    <property type="component" value="Unassembled WGS sequence"/>
</dbReference>
<keyword evidence="3" id="KW-1185">Reference proteome</keyword>
<feature type="region of interest" description="Disordered" evidence="1">
    <location>
        <begin position="1"/>
        <end position="31"/>
    </location>
</feature>
<evidence type="ECO:0000313" key="2">
    <source>
        <dbReference type="EMBL" id="CAI2373279.1"/>
    </source>
</evidence>
<dbReference type="GO" id="GO:0003700">
    <property type="term" value="F:DNA-binding transcription factor activity"/>
    <property type="evidence" value="ECO:0007669"/>
    <property type="project" value="InterPro"/>
</dbReference>
<dbReference type="InterPro" id="IPR046347">
    <property type="entry name" value="bZIP_sf"/>
</dbReference>
<feature type="compositionally biased region" description="Polar residues" evidence="1">
    <location>
        <begin position="1"/>
        <end position="14"/>
    </location>
</feature>